<feature type="coiled-coil region" evidence="1">
    <location>
        <begin position="117"/>
        <end position="158"/>
    </location>
</feature>
<name>A0A6S6TLR0_9BACT</name>
<gene>
    <name evidence="2" type="ORF">HELGO_WM9074</name>
</gene>
<dbReference type="AlphaFoldDB" id="A0A6S6TLR0"/>
<evidence type="ECO:0000313" key="2">
    <source>
        <dbReference type="EMBL" id="CAA6820274.1"/>
    </source>
</evidence>
<accession>A0A6S6TLR0</accession>
<reference evidence="2" key="1">
    <citation type="submission" date="2020-01" db="EMBL/GenBank/DDBJ databases">
        <authorList>
            <person name="Meier V. D."/>
            <person name="Meier V D."/>
        </authorList>
    </citation>
    <scope>NUCLEOTIDE SEQUENCE</scope>
    <source>
        <strain evidence="2">HLG_WM_MAG_04</strain>
    </source>
</reference>
<dbReference type="EMBL" id="CACVAX010000057">
    <property type="protein sequence ID" value="CAA6820274.1"/>
    <property type="molecule type" value="Genomic_DNA"/>
</dbReference>
<sequence length="327" mass="37814">MSKTPQNLPKRTRILVKDILFQEKYRLTHTQIDIMAYIINALTWANKVGAFFPVTNKKFKQDLPQISEKTLEESLRALKAMELIEVQMITVPKWNNAYVRGVCVLPKGLEYNASYYQAKEQEIIDNLKEQMLTQKQEINELKKQLKDLEATETNTQIVEEAIEKEDAVQYDDLEFTSLVKSVTKEFGAISEPICNGVKGWKKETQFYINSYNKLTILSPSGEVAQLKNPIEIGDFWKYLSKNRHQIGKVIDFTKKLDIDELNKRYVKMEIVLKEKRFKVHKIEKLKHGVQVLIQSSDTNNISVLSRAGELTVFSFEACEKTLLGLRS</sequence>
<keyword evidence="1" id="KW-0175">Coiled coil</keyword>
<evidence type="ECO:0008006" key="3">
    <source>
        <dbReference type="Google" id="ProtNLM"/>
    </source>
</evidence>
<organism evidence="2">
    <name type="scientific">uncultured Sulfurovum sp</name>
    <dbReference type="NCBI Taxonomy" id="269237"/>
    <lineage>
        <taxon>Bacteria</taxon>
        <taxon>Pseudomonadati</taxon>
        <taxon>Campylobacterota</taxon>
        <taxon>Epsilonproteobacteria</taxon>
        <taxon>Campylobacterales</taxon>
        <taxon>Sulfurovaceae</taxon>
        <taxon>Sulfurovum</taxon>
        <taxon>environmental samples</taxon>
    </lineage>
</organism>
<evidence type="ECO:0000256" key="1">
    <source>
        <dbReference type="SAM" id="Coils"/>
    </source>
</evidence>
<protein>
    <recommendedName>
        <fullName evidence="3">Replication protein</fullName>
    </recommendedName>
</protein>
<proteinExistence type="predicted"/>